<reference evidence="1" key="1">
    <citation type="journal article" date="2014" name="Int. J. Syst. Evol. Microbiol.">
        <title>Complete genome of a new Firmicutes species belonging to the dominant human colonic microbiota ('Ruminococcus bicirculans') reveals two chromosomes and a selective capacity to utilize plant glucans.</title>
        <authorList>
            <consortium name="NISC Comparative Sequencing Program"/>
            <person name="Wegmann U."/>
            <person name="Louis P."/>
            <person name="Goesmann A."/>
            <person name="Henrissat B."/>
            <person name="Duncan S.H."/>
            <person name="Flint H.J."/>
        </authorList>
    </citation>
    <scope>NUCLEOTIDE SEQUENCE</scope>
    <source>
        <strain evidence="1">CGMCC 1.11013</strain>
    </source>
</reference>
<evidence type="ECO:0008006" key="5">
    <source>
        <dbReference type="Google" id="ProtNLM"/>
    </source>
</evidence>
<dbReference type="PANTHER" id="PTHR43102:SF2">
    <property type="entry name" value="GAF DOMAIN-CONTAINING PROTEIN"/>
    <property type="match status" value="1"/>
</dbReference>
<evidence type="ECO:0000313" key="3">
    <source>
        <dbReference type="Proteomes" id="UP000027439"/>
    </source>
</evidence>
<accession>A0A069NB38</accession>
<name>A0A069NB38_9BURK</name>
<gene>
    <name evidence="2" type="ORF">BG57_30745</name>
    <name evidence="1" type="ORF">GCM10010985_25310</name>
</gene>
<evidence type="ECO:0000313" key="4">
    <source>
        <dbReference type="Proteomes" id="UP000597138"/>
    </source>
</evidence>
<evidence type="ECO:0000313" key="1">
    <source>
        <dbReference type="EMBL" id="GGD69762.1"/>
    </source>
</evidence>
<protein>
    <recommendedName>
        <fullName evidence="5">Histidine kinase</fullName>
    </recommendedName>
</protein>
<dbReference type="eggNOG" id="COG2203">
    <property type="taxonomic scope" value="Bacteria"/>
</dbReference>
<reference evidence="2 3" key="2">
    <citation type="submission" date="2014-03" db="EMBL/GenBank/DDBJ databases">
        <title>Draft Genome Sequences of Four Burkholderia Strains.</title>
        <authorList>
            <person name="Liu X.Y."/>
            <person name="Li C.X."/>
            <person name="Xu J.H."/>
        </authorList>
    </citation>
    <scope>NUCLEOTIDE SEQUENCE [LARGE SCALE GENOMIC DNA]</scope>
    <source>
        <strain evidence="2 3">R27</strain>
    </source>
</reference>
<dbReference type="SUPFAM" id="SSF55781">
    <property type="entry name" value="GAF domain-like"/>
    <property type="match status" value="1"/>
</dbReference>
<comment type="caution">
    <text evidence="2">The sequence shown here is derived from an EMBL/GenBank/DDBJ whole genome shotgun (WGS) entry which is preliminary data.</text>
</comment>
<dbReference type="PANTHER" id="PTHR43102">
    <property type="entry name" value="SLR1143 PROTEIN"/>
    <property type="match status" value="1"/>
</dbReference>
<evidence type="ECO:0000313" key="2">
    <source>
        <dbReference type="EMBL" id="KDR25312.1"/>
    </source>
</evidence>
<sequence length="83" mass="9871">MLIPPYPADEAVRLTALRSTYLLDTAPEPFFDDITRLAAEMFEVPIAMVTLVDEERQWFKSRVGQRWLRKFGQSVRWSRWVLR</sequence>
<dbReference type="EMBL" id="BMEG01000003">
    <property type="protein sequence ID" value="GGD69762.1"/>
    <property type="molecule type" value="Genomic_DNA"/>
</dbReference>
<reference evidence="1" key="4">
    <citation type="submission" date="2024-05" db="EMBL/GenBank/DDBJ databases">
        <authorList>
            <person name="Sun Q."/>
            <person name="Zhou Y."/>
        </authorList>
    </citation>
    <scope>NUCLEOTIDE SEQUENCE</scope>
    <source>
        <strain evidence="1">CGMCC 1.11013</strain>
    </source>
</reference>
<dbReference type="Proteomes" id="UP000027439">
    <property type="component" value="Unassembled WGS sequence"/>
</dbReference>
<dbReference type="STRING" id="1071679.BG57_30745"/>
<dbReference type="EMBL" id="JFHE01000078">
    <property type="protein sequence ID" value="KDR25312.1"/>
    <property type="molecule type" value="Genomic_DNA"/>
</dbReference>
<keyword evidence="4" id="KW-1185">Reference proteome</keyword>
<dbReference type="Proteomes" id="UP000597138">
    <property type="component" value="Unassembled WGS sequence"/>
</dbReference>
<reference evidence="4" key="3">
    <citation type="journal article" date="2019" name="Int. J. Syst. Evol. Microbiol.">
        <title>The Global Catalogue of Microorganisms (GCM) 10K type strain sequencing project: providing services to taxonomists for standard genome sequencing and annotation.</title>
        <authorList>
            <consortium name="The Broad Institute Genomics Platform"/>
            <consortium name="The Broad Institute Genome Sequencing Center for Infectious Disease"/>
            <person name="Wu L."/>
            <person name="Ma J."/>
        </authorList>
    </citation>
    <scope>NUCLEOTIDE SEQUENCE [LARGE SCALE GENOMIC DNA]</scope>
    <source>
        <strain evidence="4">CGMCC 1.11013</strain>
    </source>
</reference>
<dbReference type="AlphaFoldDB" id="A0A069NB38"/>
<organism evidence="2 3">
    <name type="scientific">Caballeronia grimmiae</name>
    <dbReference type="NCBI Taxonomy" id="1071679"/>
    <lineage>
        <taxon>Bacteria</taxon>
        <taxon>Pseudomonadati</taxon>
        <taxon>Pseudomonadota</taxon>
        <taxon>Betaproteobacteria</taxon>
        <taxon>Burkholderiales</taxon>
        <taxon>Burkholderiaceae</taxon>
        <taxon>Caballeronia</taxon>
    </lineage>
</organism>
<proteinExistence type="predicted"/>